<evidence type="ECO:0000256" key="3">
    <source>
        <dbReference type="ARBA" id="ARBA00023163"/>
    </source>
</evidence>
<dbReference type="Pfam" id="PF00027">
    <property type="entry name" value="cNMP_binding"/>
    <property type="match status" value="1"/>
</dbReference>
<reference evidence="15 16" key="3">
    <citation type="journal article" date="2019" name="Nat. Med.">
        <title>A library of human gut bacterial isolates paired with longitudinal multiomics data enables mechanistic microbiome research.</title>
        <authorList>
            <person name="Poyet M."/>
            <person name="Groussin M."/>
            <person name="Gibbons S.M."/>
            <person name="Avila-Pacheco J."/>
            <person name="Jiang X."/>
            <person name="Kearney S.M."/>
            <person name="Perrotta A.R."/>
            <person name="Berdy B."/>
            <person name="Zhao S."/>
            <person name="Lieberman T.D."/>
            <person name="Swanson P.K."/>
            <person name="Smith M."/>
            <person name="Roesemann S."/>
            <person name="Alexander J.E."/>
            <person name="Rich S.A."/>
            <person name="Livny J."/>
            <person name="Vlamakis H."/>
            <person name="Clish C."/>
            <person name="Bullock K."/>
            <person name="Deik A."/>
            <person name="Scott J."/>
            <person name="Pierce K.A."/>
            <person name="Xavier R.J."/>
            <person name="Alm E.J."/>
        </authorList>
    </citation>
    <scope>NUCLEOTIDE SEQUENCE [LARGE SCALE GENOMIC DNA]</scope>
    <source>
        <strain evidence="9 16">BIOML-A6</strain>
        <strain evidence="7 15">BIOML-A7</strain>
        <strain evidence="8 17">BIOML-A8</strain>
    </source>
</reference>
<name>A0A0P0G5D5_9BACE</name>
<dbReference type="EMBL" id="JARFID010000022">
    <property type="protein sequence ID" value="MDE8696156.1"/>
    <property type="molecule type" value="Genomic_DNA"/>
</dbReference>
<protein>
    <submittedName>
        <fullName evidence="7">Crp/Fnr family transcriptional regulator</fullName>
    </submittedName>
    <submittedName>
        <fullName evidence="6">Transcriptional activator FtrB</fullName>
    </submittedName>
</protein>
<dbReference type="PROSITE" id="PS51063">
    <property type="entry name" value="HTH_CRP_2"/>
    <property type="match status" value="1"/>
</dbReference>
<evidence type="ECO:0000256" key="2">
    <source>
        <dbReference type="ARBA" id="ARBA00023125"/>
    </source>
</evidence>
<dbReference type="InterPro" id="IPR018490">
    <property type="entry name" value="cNMP-bd_dom_sf"/>
</dbReference>
<dbReference type="EMBL" id="VVYW01000003">
    <property type="protein sequence ID" value="KAA5410572.1"/>
    <property type="molecule type" value="Genomic_DNA"/>
</dbReference>
<dbReference type="PANTHER" id="PTHR24567">
    <property type="entry name" value="CRP FAMILY TRANSCRIPTIONAL REGULATORY PROTEIN"/>
    <property type="match status" value="1"/>
</dbReference>
<evidence type="ECO:0000313" key="16">
    <source>
        <dbReference type="Proteomes" id="UP000448877"/>
    </source>
</evidence>
<evidence type="ECO:0000313" key="8">
    <source>
        <dbReference type="EMBL" id="KAA5413257.1"/>
    </source>
</evidence>
<evidence type="ECO:0000313" key="9">
    <source>
        <dbReference type="EMBL" id="KAA5418685.1"/>
    </source>
</evidence>
<evidence type="ECO:0000259" key="4">
    <source>
        <dbReference type="PROSITE" id="PS50042"/>
    </source>
</evidence>
<evidence type="ECO:0000313" key="6">
    <source>
        <dbReference type="EMBL" id="ALJ62080.1"/>
    </source>
</evidence>
<reference evidence="11" key="5">
    <citation type="submission" date="2023-08" db="EMBL/GenBank/DDBJ databases">
        <title>Reintroducing virulent viruses to syntetic microbiomes.</title>
        <authorList>
            <person name="Wilde J."/>
            <person name="Boyes R."/>
            <person name="Robinson A.V."/>
            <person name="Daisley B.A."/>
            <person name="Allen-Vercoe E."/>
        </authorList>
    </citation>
    <scope>NUCLEOTIDE SEQUENCE</scope>
    <source>
        <strain evidence="11">225I_12FAA</strain>
    </source>
</reference>
<reference evidence="10" key="4">
    <citation type="submission" date="2023-03" db="EMBL/GenBank/DDBJ databases">
        <title>DFI Biobank Strains.</title>
        <authorList>
            <person name="Mostad J."/>
            <person name="Paddock L."/>
            <person name="Medina S."/>
            <person name="Waligurski E."/>
            <person name="Barat B."/>
            <person name="Smith R."/>
            <person name="Burgo V."/>
            <person name="Metcalfe C."/>
            <person name="Woodson C."/>
            <person name="Sundararajan A."/>
            <person name="Ramaswamy R."/>
            <person name="Lin H."/>
            <person name="Pamer E.G."/>
        </authorList>
    </citation>
    <scope>NUCLEOTIDE SEQUENCE</scope>
    <source>
        <strain evidence="10">DFI.9.5</strain>
    </source>
</reference>
<keyword evidence="1" id="KW-0805">Transcription regulation</keyword>
<dbReference type="PATRIC" id="fig|246787.4.peg.5029"/>
<dbReference type="GO" id="GO:0005829">
    <property type="term" value="C:cytosol"/>
    <property type="evidence" value="ECO:0007669"/>
    <property type="project" value="TreeGrafter"/>
</dbReference>
<dbReference type="InterPro" id="IPR036390">
    <property type="entry name" value="WH_DNA-bd_sf"/>
</dbReference>
<dbReference type="InterPro" id="IPR014710">
    <property type="entry name" value="RmlC-like_jellyroll"/>
</dbReference>
<evidence type="ECO:0000313" key="7">
    <source>
        <dbReference type="EMBL" id="KAA5410572.1"/>
    </source>
</evidence>
<dbReference type="SMART" id="SM00419">
    <property type="entry name" value="HTH_CRP"/>
    <property type="match status" value="1"/>
</dbReference>
<dbReference type="InterPro" id="IPR000595">
    <property type="entry name" value="cNMP-bd_dom"/>
</dbReference>
<dbReference type="Proteomes" id="UP000482653">
    <property type="component" value="Unassembled WGS sequence"/>
</dbReference>
<dbReference type="Proteomes" id="UP000325055">
    <property type="component" value="Unassembled WGS sequence"/>
</dbReference>
<keyword evidence="2" id="KW-0238">DNA-binding</keyword>
<reference evidence="12 14" key="2">
    <citation type="submission" date="2018-08" db="EMBL/GenBank/DDBJ databases">
        <title>A genome reference for cultivated species of the human gut microbiota.</title>
        <authorList>
            <person name="Zou Y."/>
            <person name="Xue W."/>
            <person name="Luo G."/>
        </authorList>
    </citation>
    <scope>NUCLEOTIDE SEQUENCE [LARGE SCALE GENOMIC DNA]</scope>
    <source>
        <strain evidence="12 14">AF22-3AC</strain>
    </source>
</reference>
<dbReference type="EMBL" id="JAVSNH010000001">
    <property type="protein sequence ID" value="MDT4512568.1"/>
    <property type="molecule type" value="Genomic_DNA"/>
</dbReference>
<evidence type="ECO:0000313" key="14">
    <source>
        <dbReference type="Proteomes" id="UP000283341"/>
    </source>
</evidence>
<evidence type="ECO:0000313" key="17">
    <source>
        <dbReference type="Proteomes" id="UP000482653"/>
    </source>
</evidence>
<reference evidence="6 13" key="1">
    <citation type="journal article" date="2015" name="Science">
        <title>Genetic determinants of in vivo fitness and diet responsiveness in multiple human gut Bacteroides.</title>
        <authorList>
            <person name="Wu M."/>
            <person name="McNulty N.P."/>
            <person name="Rodionov D.A."/>
            <person name="Khoroshkin M.S."/>
            <person name="Griffin N.W."/>
            <person name="Cheng J."/>
            <person name="Latreille P."/>
            <person name="Kerstetter R.A."/>
            <person name="Terrapon N."/>
            <person name="Henrissat B."/>
            <person name="Osterman A.L."/>
            <person name="Gordon J.I."/>
        </authorList>
    </citation>
    <scope>NUCLEOTIDE SEQUENCE [LARGE SCALE GENOMIC DNA]</scope>
    <source>
        <strain evidence="6 13">WH2</strain>
    </source>
</reference>
<dbReference type="EMBL" id="CP012801">
    <property type="protein sequence ID" value="ALJ62080.1"/>
    <property type="molecule type" value="Genomic_DNA"/>
</dbReference>
<dbReference type="eggNOG" id="COG0664">
    <property type="taxonomic scope" value="Bacteria"/>
</dbReference>
<dbReference type="KEGG" id="bcel:BcellWH2_04871"/>
<dbReference type="Proteomes" id="UP001266995">
    <property type="component" value="Unassembled WGS sequence"/>
</dbReference>
<sequence length="229" mass="26008">MRKITLTDKHQELLFQIPLFRDLPLNIKHSLLDRLDISLYSVDKKDIIATQGTLCKKLYVLLEGKLRVDIIDGLGNEVMIEYIVAARAFATPHLFSSDGVLPATFTAMEDSTLLTASKESMFKLISEEPKILHNFLCITGNCNVCTVSRLKTLSRKTVRERFVVYLLEHKKKNSSTVNIIHNQATLAEYLNVTRPALSKEINKMIKEGIIEMDGKTVRVLDEPSLEKYV</sequence>
<dbReference type="SUPFAM" id="SSF46785">
    <property type="entry name" value="Winged helix' DNA-binding domain"/>
    <property type="match status" value="1"/>
</dbReference>
<dbReference type="InterPro" id="IPR012318">
    <property type="entry name" value="HTH_CRP"/>
</dbReference>
<dbReference type="InterPro" id="IPR050397">
    <property type="entry name" value="Env_Response_Regulators"/>
</dbReference>
<dbReference type="EMBL" id="VVYV01000016">
    <property type="protein sequence ID" value="KAA5418685.1"/>
    <property type="molecule type" value="Genomic_DNA"/>
</dbReference>
<dbReference type="EMBL" id="QRVJ01000004">
    <property type="protein sequence ID" value="RGS38273.1"/>
    <property type="molecule type" value="Genomic_DNA"/>
</dbReference>
<proteinExistence type="predicted"/>
<dbReference type="CDD" id="cd00038">
    <property type="entry name" value="CAP_ED"/>
    <property type="match status" value="1"/>
</dbReference>
<evidence type="ECO:0000313" key="11">
    <source>
        <dbReference type="EMBL" id="MDT4512568.1"/>
    </source>
</evidence>
<evidence type="ECO:0000259" key="5">
    <source>
        <dbReference type="PROSITE" id="PS51063"/>
    </source>
</evidence>
<dbReference type="STRING" id="246787.BcellWH2_04871"/>
<dbReference type="PROSITE" id="PS50042">
    <property type="entry name" value="CNMP_BINDING_3"/>
    <property type="match status" value="1"/>
</dbReference>
<accession>A0A0P0G5D5</accession>
<feature type="domain" description="HTH crp-type" evidence="5">
    <location>
        <begin position="156"/>
        <end position="223"/>
    </location>
</feature>
<evidence type="ECO:0000313" key="10">
    <source>
        <dbReference type="EMBL" id="MDE8696156.1"/>
    </source>
</evidence>
<dbReference type="Gene3D" id="2.60.120.10">
    <property type="entry name" value="Jelly Rolls"/>
    <property type="match status" value="1"/>
</dbReference>
<dbReference type="AlphaFoldDB" id="A0A0P0G5D5"/>
<keyword evidence="3" id="KW-0804">Transcription</keyword>
<dbReference type="SUPFAM" id="SSF51206">
    <property type="entry name" value="cAMP-binding domain-like"/>
    <property type="match status" value="1"/>
</dbReference>
<dbReference type="Proteomes" id="UP000061809">
    <property type="component" value="Chromosome"/>
</dbReference>
<dbReference type="Pfam" id="PF13545">
    <property type="entry name" value="HTH_Crp_2"/>
    <property type="match status" value="1"/>
</dbReference>
<evidence type="ECO:0000313" key="15">
    <source>
        <dbReference type="Proteomes" id="UP000325055"/>
    </source>
</evidence>
<gene>
    <name evidence="6" type="ORF">BcellWH2_04871</name>
    <name evidence="12" type="ORF">DWX97_06735</name>
    <name evidence="9" type="ORF">F2Y81_11285</name>
    <name evidence="7" type="ORF">F2Y86_04885</name>
    <name evidence="8" type="ORF">F2Y87_26220</name>
    <name evidence="10" type="ORF">PZH42_18750</name>
    <name evidence="11" type="ORF">RO785_16480</name>
</gene>
<dbReference type="Proteomes" id="UP000448877">
    <property type="component" value="Unassembled WGS sequence"/>
</dbReference>
<dbReference type="GeneID" id="66309145"/>
<evidence type="ECO:0000256" key="1">
    <source>
        <dbReference type="ARBA" id="ARBA00023015"/>
    </source>
</evidence>
<dbReference type="Proteomes" id="UP000283341">
    <property type="component" value="Unassembled WGS sequence"/>
</dbReference>
<dbReference type="EMBL" id="VVYX01000052">
    <property type="protein sequence ID" value="KAA5413257.1"/>
    <property type="molecule type" value="Genomic_DNA"/>
</dbReference>
<feature type="domain" description="Cyclic nucleotide-binding" evidence="4">
    <location>
        <begin position="19"/>
        <end position="125"/>
    </location>
</feature>
<dbReference type="RefSeq" id="WP_007212203.1">
    <property type="nucleotide sequence ID" value="NZ_CABMLT010000004.1"/>
</dbReference>
<evidence type="ECO:0000313" key="13">
    <source>
        <dbReference type="Proteomes" id="UP000061809"/>
    </source>
</evidence>
<dbReference type="Proteomes" id="UP001221924">
    <property type="component" value="Unassembled WGS sequence"/>
</dbReference>
<dbReference type="GO" id="GO:0003700">
    <property type="term" value="F:DNA-binding transcription factor activity"/>
    <property type="evidence" value="ECO:0007669"/>
    <property type="project" value="TreeGrafter"/>
</dbReference>
<organism evidence="6 13">
    <name type="scientific">Bacteroides cellulosilyticus</name>
    <dbReference type="NCBI Taxonomy" id="246787"/>
    <lineage>
        <taxon>Bacteria</taxon>
        <taxon>Pseudomonadati</taxon>
        <taxon>Bacteroidota</taxon>
        <taxon>Bacteroidia</taxon>
        <taxon>Bacteroidales</taxon>
        <taxon>Bacteroidaceae</taxon>
        <taxon>Bacteroides</taxon>
    </lineage>
</organism>
<dbReference type="GO" id="GO:0003677">
    <property type="term" value="F:DNA binding"/>
    <property type="evidence" value="ECO:0007669"/>
    <property type="project" value="UniProtKB-KW"/>
</dbReference>
<dbReference type="PANTHER" id="PTHR24567:SF58">
    <property type="entry name" value="CYCLIC AMP-BINDING REGULATORY PROTEIN"/>
    <property type="match status" value="1"/>
</dbReference>
<evidence type="ECO:0000313" key="12">
    <source>
        <dbReference type="EMBL" id="RGS38273.1"/>
    </source>
</evidence>